<dbReference type="EMBL" id="DRMH01000012">
    <property type="protein sequence ID" value="HFC97000.1"/>
    <property type="molecule type" value="Genomic_DNA"/>
</dbReference>
<evidence type="ECO:0000313" key="4">
    <source>
        <dbReference type="EMBL" id="HFC97000.1"/>
    </source>
</evidence>
<dbReference type="PROSITE" id="PS51371">
    <property type="entry name" value="CBS"/>
    <property type="match status" value="2"/>
</dbReference>
<feature type="domain" description="CBS" evidence="3">
    <location>
        <begin position="69"/>
        <end position="128"/>
    </location>
</feature>
<dbReference type="PANTHER" id="PTHR43080">
    <property type="entry name" value="CBS DOMAIN-CONTAINING PROTEIN CBSX3, MITOCHONDRIAL"/>
    <property type="match status" value="1"/>
</dbReference>
<dbReference type="InterPro" id="IPR000644">
    <property type="entry name" value="CBS_dom"/>
</dbReference>
<dbReference type="InterPro" id="IPR051257">
    <property type="entry name" value="Diverse_CBS-Domain"/>
</dbReference>
<dbReference type="SUPFAM" id="SSF54631">
    <property type="entry name" value="CBS-domain pair"/>
    <property type="match status" value="1"/>
</dbReference>
<accession>A0A7C3GQ37</accession>
<proteinExistence type="predicted"/>
<comment type="caution">
    <text evidence="4">The sequence shown here is derived from an EMBL/GenBank/DDBJ whole genome shotgun (WGS) entry which is preliminary data.</text>
</comment>
<dbReference type="InterPro" id="IPR046342">
    <property type="entry name" value="CBS_dom_sf"/>
</dbReference>
<organism evidence="4">
    <name type="scientific">Thermosulfurimonas dismutans</name>
    <dbReference type="NCBI Taxonomy" id="999894"/>
    <lineage>
        <taxon>Bacteria</taxon>
        <taxon>Pseudomonadati</taxon>
        <taxon>Thermodesulfobacteriota</taxon>
        <taxon>Thermodesulfobacteria</taxon>
        <taxon>Thermodesulfobacteriales</taxon>
        <taxon>Thermodesulfobacteriaceae</taxon>
        <taxon>Thermosulfurimonas</taxon>
    </lineage>
</organism>
<sequence>MKVKHWMVKEVVTVSPEATLEEAIQLMKRHAIRHLPVTRGERLLGLVTESSIRQYARPEELSRMVREVMILNPITVSPEATVDEAARLIYRYKIGGLPVVENHRLVGIITITDLLEAFIELMGLLRSSSRLDVIPREPEGLDEVMDIIRQYGGRVISIGMDVSPGGEKIYYIRLEKLPVEPLASALEVSGHRVISIVD</sequence>
<dbReference type="PANTHER" id="PTHR43080:SF2">
    <property type="entry name" value="CBS DOMAIN-CONTAINING PROTEIN"/>
    <property type="match status" value="1"/>
</dbReference>
<dbReference type="CDD" id="cd04584">
    <property type="entry name" value="CBS_pair_AcuB_like"/>
    <property type="match status" value="1"/>
</dbReference>
<dbReference type="AlphaFoldDB" id="A0A7C3GQ37"/>
<dbReference type="Gene3D" id="3.10.580.10">
    <property type="entry name" value="CBS-domain"/>
    <property type="match status" value="1"/>
</dbReference>
<protein>
    <submittedName>
        <fullName evidence="4">CBS domain-containing protein</fullName>
    </submittedName>
</protein>
<dbReference type="SMART" id="SM00116">
    <property type="entry name" value="CBS"/>
    <property type="match status" value="2"/>
</dbReference>
<evidence type="ECO:0000256" key="1">
    <source>
        <dbReference type="ARBA" id="ARBA00023122"/>
    </source>
</evidence>
<dbReference type="Proteomes" id="UP000886043">
    <property type="component" value="Unassembled WGS sequence"/>
</dbReference>
<name>A0A7C3GQ37_9BACT</name>
<keyword evidence="1 2" id="KW-0129">CBS domain</keyword>
<dbReference type="Pfam" id="PF00571">
    <property type="entry name" value="CBS"/>
    <property type="match status" value="2"/>
</dbReference>
<evidence type="ECO:0000256" key="2">
    <source>
        <dbReference type="PROSITE-ProRule" id="PRU00703"/>
    </source>
</evidence>
<evidence type="ECO:0000259" key="3">
    <source>
        <dbReference type="PROSITE" id="PS51371"/>
    </source>
</evidence>
<feature type="domain" description="CBS" evidence="3">
    <location>
        <begin position="7"/>
        <end position="63"/>
    </location>
</feature>
<gene>
    <name evidence="4" type="ORF">ENJ40_00890</name>
</gene>
<reference evidence="4" key="1">
    <citation type="journal article" date="2020" name="mSystems">
        <title>Genome- and Community-Level Interaction Insights into Carbon Utilization and Element Cycling Functions of Hydrothermarchaeota in Hydrothermal Sediment.</title>
        <authorList>
            <person name="Zhou Z."/>
            <person name="Liu Y."/>
            <person name="Xu W."/>
            <person name="Pan J."/>
            <person name="Luo Z.H."/>
            <person name="Li M."/>
        </authorList>
    </citation>
    <scope>NUCLEOTIDE SEQUENCE [LARGE SCALE GENOMIC DNA]</scope>
    <source>
        <strain evidence="4">HyVt-483</strain>
    </source>
</reference>